<dbReference type="Gene3D" id="1.10.600.10">
    <property type="entry name" value="Farnesyl Diphosphate Synthase"/>
    <property type="match status" value="1"/>
</dbReference>
<dbReference type="GO" id="GO:0004337">
    <property type="term" value="F:(2E,6E)-farnesyl diphosphate synthase activity"/>
    <property type="evidence" value="ECO:0007669"/>
    <property type="project" value="UniProtKB-EC"/>
</dbReference>
<protein>
    <recommendedName>
        <fullName evidence="4">Farnesyl diphosphate synthase</fullName>
        <ecNumber evidence="3">2.5.1.10</ecNumber>
    </recommendedName>
    <alternativeName>
        <fullName evidence="10">(2E,6E)-farnesyl diphosphate synthase</fullName>
    </alternativeName>
    <alternativeName>
        <fullName evidence="9">Geranyltranstransferase</fullName>
    </alternativeName>
</protein>
<comment type="caution">
    <text evidence="13">The sequence shown here is derived from an EMBL/GenBank/DDBJ whole genome shotgun (WGS) entry which is preliminary data.</text>
</comment>
<reference evidence="13 14" key="1">
    <citation type="journal article" date="2015" name="Genome Announc.">
        <title>Expanding the biotechnology potential of lactobacilli through comparative genomics of 213 strains and associated genera.</title>
        <authorList>
            <person name="Sun Z."/>
            <person name="Harris H.M."/>
            <person name="McCann A."/>
            <person name="Guo C."/>
            <person name="Argimon S."/>
            <person name="Zhang W."/>
            <person name="Yang X."/>
            <person name="Jeffery I.B."/>
            <person name="Cooney J.C."/>
            <person name="Kagawa T.F."/>
            <person name="Liu W."/>
            <person name="Song Y."/>
            <person name="Salvetti E."/>
            <person name="Wrobel A."/>
            <person name="Rasinkangas P."/>
            <person name="Parkhill J."/>
            <person name="Rea M.C."/>
            <person name="O'Sullivan O."/>
            <person name="Ritari J."/>
            <person name="Douillard F.P."/>
            <person name="Paul Ross R."/>
            <person name="Yang R."/>
            <person name="Briner A.E."/>
            <person name="Felis G.E."/>
            <person name="de Vos W.M."/>
            <person name="Barrangou R."/>
            <person name="Klaenhammer T.R."/>
            <person name="Caufield P.W."/>
            <person name="Cui Y."/>
            <person name="Zhang H."/>
            <person name="O'Toole P.W."/>
        </authorList>
    </citation>
    <scope>NUCLEOTIDE SEQUENCE [LARGE SCALE GENOMIC DNA]</scope>
    <source>
        <strain evidence="13 14">DSM 15946</strain>
    </source>
</reference>
<dbReference type="PROSITE" id="PS00444">
    <property type="entry name" value="POLYPRENYL_SYNTHASE_2"/>
    <property type="match status" value="1"/>
</dbReference>
<dbReference type="FunFam" id="1.10.600.10:FF:000001">
    <property type="entry name" value="Geranylgeranyl diphosphate synthase"/>
    <property type="match status" value="1"/>
</dbReference>
<gene>
    <name evidence="13" type="ORF">FC43_GL001634</name>
</gene>
<evidence type="ECO:0000256" key="12">
    <source>
        <dbReference type="RuleBase" id="RU004466"/>
    </source>
</evidence>
<evidence type="ECO:0000313" key="14">
    <source>
        <dbReference type="Proteomes" id="UP000050816"/>
    </source>
</evidence>
<dbReference type="CDD" id="cd00685">
    <property type="entry name" value="Trans_IPPS_HT"/>
    <property type="match status" value="1"/>
</dbReference>
<evidence type="ECO:0000256" key="7">
    <source>
        <dbReference type="ARBA" id="ARBA00022842"/>
    </source>
</evidence>
<evidence type="ECO:0000256" key="6">
    <source>
        <dbReference type="ARBA" id="ARBA00022723"/>
    </source>
</evidence>
<evidence type="ECO:0000256" key="8">
    <source>
        <dbReference type="ARBA" id="ARBA00023229"/>
    </source>
</evidence>
<evidence type="ECO:0000256" key="2">
    <source>
        <dbReference type="ARBA" id="ARBA00006706"/>
    </source>
</evidence>
<keyword evidence="6" id="KW-0479">Metal-binding</keyword>
<dbReference type="EC" id="2.5.1.10" evidence="3"/>
<dbReference type="RefSeq" id="WP_056954909.1">
    <property type="nucleotide sequence ID" value="NZ_AZFK01000042.1"/>
</dbReference>
<dbReference type="AlphaFoldDB" id="A0A0R1U8Z2"/>
<dbReference type="SUPFAM" id="SSF48576">
    <property type="entry name" value="Terpenoid synthases"/>
    <property type="match status" value="1"/>
</dbReference>
<dbReference type="Proteomes" id="UP000050816">
    <property type="component" value="Unassembled WGS sequence"/>
</dbReference>
<accession>A0A0R1U8Z2</accession>
<dbReference type="InterPro" id="IPR008949">
    <property type="entry name" value="Isoprenoid_synthase_dom_sf"/>
</dbReference>
<evidence type="ECO:0000256" key="3">
    <source>
        <dbReference type="ARBA" id="ARBA00012439"/>
    </source>
</evidence>
<dbReference type="EMBL" id="AZFK01000042">
    <property type="protein sequence ID" value="KRL89788.1"/>
    <property type="molecule type" value="Genomic_DNA"/>
</dbReference>
<proteinExistence type="inferred from homology"/>
<name>A0A0R1U8Z2_9LACO</name>
<keyword evidence="7" id="KW-0460">Magnesium</keyword>
<evidence type="ECO:0000313" key="13">
    <source>
        <dbReference type="EMBL" id="KRL89788.1"/>
    </source>
</evidence>
<dbReference type="GO" id="GO:0016114">
    <property type="term" value="P:terpenoid biosynthetic process"/>
    <property type="evidence" value="ECO:0007669"/>
    <property type="project" value="UniProtKB-ARBA"/>
</dbReference>
<evidence type="ECO:0000256" key="9">
    <source>
        <dbReference type="ARBA" id="ARBA00032380"/>
    </source>
</evidence>
<dbReference type="PROSITE" id="PS00723">
    <property type="entry name" value="POLYPRENYL_SYNTHASE_1"/>
    <property type="match status" value="1"/>
</dbReference>
<dbReference type="GO" id="GO:0005737">
    <property type="term" value="C:cytoplasm"/>
    <property type="evidence" value="ECO:0007669"/>
    <property type="project" value="UniProtKB-ARBA"/>
</dbReference>
<dbReference type="InterPro" id="IPR033749">
    <property type="entry name" value="Polyprenyl_synt_CS"/>
</dbReference>
<keyword evidence="8" id="KW-0414">Isoprene biosynthesis</keyword>
<dbReference type="InterPro" id="IPR053378">
    <property type="entry name" value="Prenyl_diphosphate_synthase"/>
</dbReference>
<comment type="similarity">
    <text evidence="2 12">Belongs to the FPP/GGPP synthase family.</text>
</comment>
<dbReference type="GO" id="GO:0046872">
    <property type="term" value="F:metal ion binding"/>
    <property type="evidence" value="ECO:0007669"/>
    <property type="project" value="UniProtKB-KW"/>
</dbReference>
<dbReference type="InterPro" id="IPR000092">
    <property type="entry name" value="Polyprenyl_synt"/>
</dbReference>
<comment type="cofactor">
    <cofactor evidence="1">
        <name>Mg(2+)</name>
        <dbReference type="ChEBI" id="CHEBI:18420"/>
    </cofactor>
</comment>
<dbReference type="PATRIC" id="fig|1423760.3.peg.1707"/>
<dbReference type="SFLD" id="SFLDG01017">
    <property type="entry name" value="Polyprenyl_Transferase_Like"/>
    <property type="match status" value="1"/>
</dbReference>
<keyword evidence="5 12" id="KW-0808">Transferase</keyword>
<dbReference type="NCBIfam" id="NF045485">
    <property type="entry name" value="FPPsyn"/>
    <property type="match status" value="1"/>
</dbReference>
<sequence length="290" mass="30595">MHKLSELQTLINDYLAAHLAVDVDQPQLQAAMAYSLLAGGKRLRPALTLGVAELLGQELTPAVVKAACAVELLHTYSLIHDDLPAMDNDDLRRGVPTNHKKFGAGMATLAGDGLLTLAFTWLTENELPLTTQVQLVKSLARAAGPAGMVAGQAKDIEGEKEELTLGQLQTVHAQKTGALLAYAVVAGGMIAQATPQVIGDLFAFGKAYGLAFQIQDDLLDVTATSAEVGKEVHRDAAAHKNTYPGLLGLAGAQAALAQALTTARQARDALGAQLAVQPQILDEFLAYFER</sequence>
<evidence type="ECO:0000256" key="11">
    <source>
        <dbReference type="ARBA" id="ARBA00049399"/>
    </source>
</evidence>
<evidence type="ECO:0000256" key="4">
    <source>
        <dbReference type="ARBA" id="ARBA00015100"/>
    </source>
</evidence>
<dbReference type="PANTHER" id="PTHR43281">
    <property type="entry name" value="FARNESYL DIPHOSPHATE SYNTHASE"/>
    <property type="match status" value="1"/>
</dbReference>
<comment type="catalytic activity">
    <reaction evidence="11">
        <text>isopentenyl diphosphate + (2E)-geranyl diphosphate = (2E,6E)-farnesyl diphosphate + diphosphate</text>
        <dbReference type="Rhea" id="RHEA:19361"/>
        <dbReference type="ChEBI" id="CHEBI:33019"/>
        <dbReference type="ChEBI" id="CHEBI:58057"/>
        <dbReference type="ChEBI" id="CHEBI:128769"/>
        <dbReference type="ChEBI" id="CHEBI:175763"/>
        <dbReference type="EC" id="2.5.1.10"/>
    </reaction>
</comment>
<organism evidence="13 14">
    <name type="scientific">Limosilactobacillus ingluviei DSM 15946</name>
    <dbReference type="NCBI Taxonomy" id="1423760"/>
    <lineage>
        <taxon>Bacteria</taxon>
        <taxon>Bacillati</taxon>
        <taxon>Bacillota</taxon>
        <taxon>Bacilli</taxon>
        <taxon>Lactobacillales</taxon>
        <taxon>Lactobacillaceae</taxon>
        <taxon>Limosilactobacillus</taxon>
    </lineage>
</organism>
<dbReference type="PANTHER" id="PTHR43281:SF1">
    <property type="entry name" value="FARNESYL DIPHOSPHATE SYNTHASE"/>
    <property type="match status" value="1"/>
</dbReference>
<dbReference type="SFLD" id="SFLDS00005">
    <property type="entry name" value="Isoprenoid_Synthase_Type_I"/>
    <property type="match status" value="1"/>
</dbReference>
<dbReference type="Pfam" id="PF00348">
    <property type="entry name" value="polyprenyl_synt"/>
    <property type="match status" value="1"/>
</dbReference>
<evidence type="ECO:0000256" key="5">
    <source>
        <dbReference type="ARBA" id="ARBA00022679"/>
    </source>
</evidence>
<evidence type="ECO:0000256" key="10">
    <source>
        <dbReference type="ARBA" id="ARBA00032873"/>
    </source>
</evidence>
<evidence type="ECO:0000256" key="1">
    <source>
        <dbReference type="ARBA" id="ARBA00001946"/>
    </source>
</evidence>